<evidence type="ECO:0000256" key="7">
    <source>
        <dbReference type="SAM" id="Phobius"/>
    </source>
</evidence>
<dbReference type="AlphaFoldDB" id="A0A381U9U5"/>
<dbReference type="Gene3D" id="1.10.3720.10">
    <property type="entry name" value="MetI-like"/>
    <property type="match status" value="1"/>
</dbReference>
<evidence type="ECO:0000256" key="3">
    <source>
        <dbReference type="ARBA" id="ARBA00022475"/>
    </source>
</evidence>
<dbReference type="PANTHER" id="PTHR30151:SF41">
    <property type="entry name" value="ABC TRANSPORTER PERMEASE PROTEIN"/>
    <property type="match status" value="1"/>
</dbReference>
<sequence>VGIWYLISYGVLEPRRRFLLRPPHEVIQVGFLDWDNFSPILNSLWSSTKVAMIGLAIAICIGFVLAIMMSQAKLVERAIFPFMVTLQAIPILAIVPLISFWFGTGQRSRVVVCVIISLFPIIVNTLFGLQSADRGLHDLFTLHHAGRVTRMRKLMFPSALPAVFAGLRISAGLSVIGAIVGDFFFGKGDAGIGQLLRKHASQLAGEELLAAVIMSSALGVAVFLSFGWLQQRAIGRWHETTTGVD</sequence>
<proteinExistence type="predicted"/>
<feature type="non-terminal residue" evidence="9">
    <location>
        <position position="1"/>
    </location>
</feature>
<dbReference type="Pfam" id="PF00528">
    <property type="entry name" value="BPD_transp_1"/>
    <property type="match status" value="1"/>
</dbReference>
<gene>
    <name evidence="9" type="ORF">METZ01_LOCUS77844</name>
</gene>
<evidence type="ECO:0000256" key="4">
    <source>
        <dbReference type="ARBA" id="ARBA00022692"/>
    </source>
</evidence>
<dbReference type="GO" id="GO:0055085">
    <property type="term" value="P:transmembrane transport"/>
    <property type="evidence" value="ECO:0007669"/>
    <property type="project" value="InterPro"/>
</dbReference>
<evidence type="ECO:0000256" key="1">
    <source>
        <dbReference type="ARBA" id="ARBA00004651"/>
    </source>
</evidence>
<keyword evidence="4 7" id="KW-0812">Transmembrane</keyword>
<keyword evidence="2" id="KW-0813">Transport</keyword>
<evidence type="ECO:0000256" key="6">
    <source>
        <dbReference type="ARBA" id="ARBA00023136"/>
    </source>
</evidence>
<keyword evidence="3" id="KW-1003">Cell membrane</keyword>
<dbReference type="CDD" id="cd06261">
    <property type="entry name" value="TM_PBP2"/>
    <property type="match status" value="1"/>
</dbReference>
<feature type="domain" description="ABC transmembrane type-1" evidence="8">
    <location>
        <begin position="44"/>
        <end position="226"/>
    </location>
</feature>
<comment type="subcellular location">
    <subcellularLocation>
        <location evidence="1">Cell membrane</location>
        <topology evidence="1">Multi-pass membrane protein</topology>
    </subcellularLocation>
</comment>
<dbReference type="PANTHER" id="PTHR30151">
    <property type="entry name" value="ALKANE SULFONATE ABC TRANSPORTER-RELATED, MEMBRANE SUBUNIT"/>
    <property type="match status" value="1"/>
</dbReference>
<dbReference type="SUPFAM" id="SSF161098">
    <property type="entry name" value="MetI-like"/>
    <property type="match status" value="1"/>
</dbReference>
<feature type="transmembrane region" description="Helical" evidence="7">
    <location>
        <begin position="50"/>
        <end position="68"/>
    </location>
</feature>
<dbReference type="GO" id="GO:0005886">
    <property type="term" value="C:plasma membrane"/>
    <property type="evidence" value="ECO:0007669"/>
    <property type="project" value="UniProtKB-SubCell"/>
</dbReference>
<dbReference type="EMBL" id="UINC01006021">
    <property type="protein sequence ID" value="SVA24990.1"/>
    <property type="molecule type" value="Genomic_DNA"/>
</dbReference>
<feature type="transmembrane region" description="Helical" evidence="7">
    <location>
        <begin position="108"/>
        <end position="129"/>
    </location>
</feature>
<name>A0A381U9U5_9ZZZZ</name>
<reference evidence="9" key="1">
    <citation type="submission" date="2018-05" db="EMBL/GenBank/DDBJ databases">
        <authorList>
            <person name="Lanie J.A."/>
            <person name="Ng W.-L."/>
            <person name="Kazmierczak K.M."/>
            <person name="Andrzejewski T.M."/>
            <person name="Davidsen T.M."/>
            <person name="Wayne K.J."/>
            <person name="Tettelin H."/>
            <person name="Glass J.I."/>
            <person name="Rusch D."/>
            <person name="Podicherti R."/>
            <person name="Tsui H.-C.T."/>
            <person name="Winkler M.E."/>
        </authorList>
    </citation>
    <scope>NUCLEOTIDE SEQUENCE</scope>
</reference>
<dbReference type="InterPro" id="IPR035906">
    <property type="entry name" value="MetI-like_sf"/>
</dbReference>
<feature type="transmembrane region" description="Helical" evidence="7">
    <location>
        <begin position="159"/>
        <end position="180"/>
    </location>
</feature>
<evidence type="ECO:0000256" key="2">
    <source>
        <dbReference type="ARBA" id="ARBA00022448"/>
    </source>
</evidence>
<evidence type="ECO:0000256" key="5">
    <source>
        <dbReference type="ARBA" id="ARBA00022989"/>
    </source>
</evidence>
<feature type="transmembrane region" description="Helical" evidence="7">
    <location>
        <begin position="208"/>
        <end position="229"/>
    </location>
</feature>
<dbReference type="InterPro" id="IPR000515">
    <property type="entry name" value="MetI-like"/>
</dbReference>
<evidence type="ECO:0000313" key="9">
    <source>
        <dbReference type="EMBL" id="SVA24990.1"/>
    </source>
</evidence>
<organism evidence="9">
    <name type="scientific">marine metagenome</name>
    <dbReference type="NCBI Taxonomy" id="408172"/>
    <lineage>
        <taxon>unclassified sequences</taxon>
        <taxon>metagenomes</taxon>
        <taxon>ecological metagenomes</taxon>
    </lineage>
</organism>
<keyword evidence="5 7" id="KW-1133">Transmembrane helix</keyword>
<evidence type="ECO:0000259" key="8">
    <source>
        <dbReference type="PROSITE" id="PS50928"/>
    </source>
</evidence>
<accession>A0A381U9U5</accession>
<keyword evidence="6 7" id="KW-0472">Membrane</keyword>
<feature type="transmembrane region" description="Helical" evidence="7">
    <location>
        <begin position="80"/>
        <end position="102"/>
    </location>
</feature>
<dbReference type="PROSITE" id="PS50928">
    <property type="entry name" value="ABC_TM1"/>
    <property type="match status" value="1"/>
</dbReference>
<protein>
    <recommendedName>
        <fullName evidence="8">ABC transmembrane type-1 domain-containing protein</fullName>
    </recommendedName>
</protein>